<gene>
    <name evidence="1" type="ORF">H0S81_04915</name>
</gene>
<accession>A0A931CZC2</accession>
<proteinExistence type="predicted"/>
<protein>
    <submittedName>
        <fullName evidence="1">Aspartate/glutamate racemase family protein</fullName>
    </submittedName>
</protein>
<dbReference type="InterPro" id="IPR001920">
    <property type="entry name" value="Asp/Glu_race"/>
</dbReference>
<organism evidence="1 2">
    <name type="scientific">Desulfotignum balticum</name>
    <dbReference type="NCBI Taxonomy" id="115781"/>
    <lineage>
        <taxon>Bacteria</taxon>
        <taxon>Pseudomonadati</taxon>
        <taxon>Thermodesulfobacteriota</taxon>
        <taxon>Desulfobacteria</taxon>
        <taxon>Desulfobacterales</taxon>
        <taxon>Desulfobacteraceae</taxon>
        <taxon>Desulfotignum</taxon>
    </lineage>
</organism>
<dbReference type="EMBL" id="JACCQK010000253">
    <property type="protein sequence ID" value="MBG0779248.1"/>
    <property type="molecule type" value="Genomic_DNA"/>
</dbReference>
<dbReference type="NCBIfam" id="NF005679">
    <property type="entry name" value="PRK07475.1"/>
    <property type="match status" value="1"/>
</dbReference>
<comment type="caution">
    <text evidence="1">The sequence shown here is derived from an EMBL/GenBank/DDBJ whole genome shotgun (WGS) entry which is preliminary data.</text>
</comment>
<dbReference type="Gene3D" id="3.40.50.1860">
    <property type="match status" value="2"/>
</dbReference>
<dbReference type="Proteomes" id="UP000706172">
    <property type="component" value="Unassembled WGS sequence"/>
</dbReference>
<sequence>MTVYRIHRKTQAWYGESIGILILDAAYPCVPGNVGNASTFPFPVRYERVTGASIDRLLNQQDPTLAEPFIQAAKNIQDQGVKAITGACGFMALFQREVTAAVDIPVFLSSLLQIPLIYQMTRKPIGIITANASSLKKAHFDAVGVTPDIPVIIAGMETQPEFSSAVLEEKGTLDSDKVQDEVVSTAKTMVNDHPDIGAVVLECSDLPPYAHAVQAAVQRPVFDFFTMVQYIHTSLVRTPFTGFM</sequence>
<evidence type="ECO:0000313" key="2">
    <source>
        <dbReference type="Proteomes" id="UP000706172"/>
    </source>
</evidence>
<dbReference type="GO" id="GO:0016855">
    <property type="term" value="F:racemase and epimerase activity, acting on amino acids and derivatives"/>
    <property type="evidence" value="ECO:0007669"/>
    <property type="project" value="InterPro"/>
</dbReference>
<dbReference type="AlphaFoldDB" id="A0A931CZC2"/>
<name>A0A931CZC2_9BACT</name>
<reference evidence="1" key="1">
    <citation type="submission" date="2020-07" db="EMBL/GenBank/DDBJ databases">
        <title>Severe corrosion of carbon steel in oil field produced water can be linked to methanogenic archaea containing a special type of NiFe hydrogenase.</title>
        <authorList>
            <person name="Lahme S."/>
            <person name="Mand J."/>
            <person name="Longwell J."/>
            <person name="Smith R."/>
            <person name="Enning D."/>
        </authorList>
    </citation>
    <scope>NUCLEOTIDE SEQUENCE</scope>
    <source>
        <strain evidence="1">MIC098Bin6</strain>
    </source>
</reference>
<evidence type="ECO:0000313" key="1">
    <source>
        <dbReference type="EMBL" id="MBG0779248.1"/>
    </source>
</evidence>